<gene>
    <name evidence="2" type="ORF">QLX08_009133</name>
</gene>
<keyword evidence="1" id="KW-1133">Transmembrane helix</keyword>
<evidence type="ECO:0000313" key="2">
    <source>
        <dbReference type="EMBL" id="KAK9297037.1"/>
    </source>
</evidence>
<keyword evidence="1" id="KW-0812">Transmembrane</keyword>
<protein>
    <recommendedName>
        <fullName evidence="4">Heparan-alpha-glucosaminide N-acetyltransferase</fullName>
    </recommendedName>
</protein>
<feature type="transmembrane region" description="Helical" evidence="1">
    <location>
        <begin position="187"/>
        <end position="208"/>
    </location>
</feature>
<feature type="transmembrane region" description="Helical" evidence="1">
    <location>
        <begin position="332"/>
        <end position="351"/>
    </location>
</feature>
<dbReference type="PANTHER" id="PTHR31061">
    <property type="entry name" value="LD22376P"/>
    <property type="match status" value="1"/>
</dbReference>
<dbReference type="PANTHER" id="PTHR31061:SF24">
    <property type="entry name" value="LD22376P"/>
    <property type="match status" value="1"/>
</dbReference>
<proteinExistence type="predicted"/>
<sequence length="571" mass="64740">MIDATLNPCINSNASLGIDQACLSILNLYLNPVIFYAIAWEAYTGTGFPITTLNPESNTSLVIDTKYPLHIYYKSIEPNRTYEYCHSTYTFKEHGSYEWNISAAHLCSDIYVIHEPGNPYFPILIAFVIYMLLAIVWITSKIVIQIIRRKLSSNNVYDDLDRLQEENPTHPVIRTTKFSSRVQSVDAFRGIAILLMIFVNNGGGKYVFFNHSAWFGLFVADLVLPWFAWIMGLTITISKRAELRLTTSRVKIALCCLRRSAKLILLGLMLNSIHSTSLNDLRFPGILQLLAVSYFVCAVLETIFMKPHSLDILLQFGRFVVIRDILDSWPQWLIMAGIVTTHTLITFLLPVPNCSTGYFGPGGKYHYREHYMNCTAGAAGYIDRLIFGNHLYNKTNNSIYGTILPYDPEGLMNTISAIFIVYLGVHAGKILLLYYQPNARVIRWFVWAVFTGIIAGILCNFEAQGGVIPVSKRVMTLSYVLASSSLAFLLYALLYVLIDYKQLWNGTPFIYAGINPIFLYVGHILTKDLFPWAWNIAHPSHASVLAMNLWTTTLWAIIAYLLYRNDIIITV</sequence>
<evidence type="ECO:0008006" key="4">
    <source>
        <dbReference type="Google" id="ProtNLM"/>
    </source>
</evidence>
<keyword evidence="3" id="KW-1185">Reference proteome</keyword>
<name>A0AAW0ZH12_9HYME</name>
<feature type="transmembrane region" description="Helical" evidence="1">
    <location>
        <begin position="475"/>
        <end position="497"/>
    </location>
</feature>
<accession>A0AAW0ZH12</accession>
<feature type="transmembrane region" description="Helical" evidence="1">
    <location>
        <begin position="509"/>
        <end position="525"/>
    </location>
</feature>
<feature type="transmembrane region" description="Helical" evidence="1">
    <location>
        <begin position="214"/>
        <end position="235"/>
    </location>
</feature>
<evidence type="ECO:0000313" key="3">
    <source>
        <dbReference type="Proteomes" id="UP001432146"/>
    </source>
</evidence>
<feature type="transmembrane region" description="Helical" evidence="1">
    <location>
        <begin position="444"/>
        <end position="463"/>
    </location>
</feature>
<dbReference type="Proteomes" id="UP001432146">
    <property type="component" value="Unassembled WGS sequence"/>
</dbReference>
<reference evidence="2 3" key="1">
    <citation type="submission" date="2024-05" db="EMBL/GenBank/DDBJ databases">
        <title>The nuclear and mitochondrial genome assemblies of Tetragonisca angustula (Apidae: Meliponini), a tiny yet remarkable pollinator in the Neotropics.</title>
        <authorList>
            <person name="Ferrari R."/>
            <person name="Ricardo P.C."/>
            <person name="Dias F.C."/>
            <person name="Araujo N.S."/>
            <person name="Soares D.O."/>
            <person name="Zhou Q.-S."/>
            <person name="Zhu C.-D."/>
            <person name="Coutinho L."/>
            <person name="Airas M.C."/>
            <person name="Batista T.M."/>
        </authorList>
    </citation>
    <scope>NUCLEOTIDE SEQUENCE [LARGE SCALE GENOMIC DNA]</scope>
    <source>
        <strain evidence="2">ASF017062</strain>
        <tissue evidence="2">Abdomen</tissue>
    </source>
</reference>
<dbReference type="AlphaFoldDB" id="A0AAW0ZH12"/>
<evidence type="ECO:0000256" key="1">
    <source>
        <dbReference type="SAM" id="Phobius"/>
    </source>
</evidence>
<feature type="transmembrane region" description="Helical" evidence="1">
    <location>
        <begin position="545"/>
        <end position="563"/>
    </location>
</feature>
<feature type="transmembrane region" description="Helical" evidence="1">
    <location>
        <begin position="286"/>
        <end position="304"/>
    </location>
</feature>
<keyword evidence="1" id="KW-0472">Membrane</keyword>
<organism evidence="2 3">
    <name type="scientific">Tetragonisca angustula</name>
    <dbReference type="NCBI Taxonomy" id="166442"/>
    <lineage>
        <taxon>Eukaryota</taxon>
        <taxon>Metazoa</taxon>
        <taxon>Ecdysozoa</taxon>
        <taxon>Arthropoda</taxon>
        <taxon>Hexapoda</taxon>
        <taxon>Insecta</taxon>
        <taxon>Pterygota</taxon>
        <taxon>Neoptera</taxon>
        <taxon>Endopterygota</taxon>
        <taxon>Hymenoptera</taxon>
        <taxon>Apocrita</taxon>
        <taxon>Aculeata</taxon>
        <taxon>Apoidea</taxon>
        <taxon>Anthophila</taxon>
        <taxon>Apidae</taxon>
        <taxon>Tetragonisca</taxon>
    </lineage>
</organism>
<dbReference type="EMBL" id="JAWNGG020000198">
    <property type="protein sequence ID" value="KAK9297037.1"/>
    <property type="molecule type" value="Genomic_DNA"/>
</dbReference>
<comment type="caution">
    <text evidence="2">The sequence shown here is derived from an EMBL/GenBank/DDBJ whole genome shotgun (WGS) entry which is preliminary data.</text>
</comment>
<feature type="transmembrane region" description="Helical" evidence="1">
    <location>
        <begin position="120"/>
        <end position="144"/>
    </location>
</feature>
<feature type="transmembrane region" description="Helical" evidence="1">
    <location>
        <begin position="411"/>
        <end position="432"/>
    </location>
</feature>